<name>A0A2P4ZV04_9HYPO</name>
<comment type="caution">
    <text evidence="1">The sequence shown here is derived from an EMBL/GenBank/DDBJ whole genome shotgun (WGS) entry which is preliminary data.</text>
</comment>
<sequence length="181" mass="19063">MGRAASRLTAAAAARIGGRIVLDDDGDTYDKNEQQQLGASLEEMRNGTKLLQRQRALVLSQNGGSPFIISSMAAAAAVAPFSGSQSSVSIPLNNQITTLPTSISHRREARVIPAEIGKGAQGSAGGLPSPELCRWPWGAPTDSSLLASPTLTATRVFLPLLGFHAAIVHERNTFQGQKSLF</sequence>
<dbReference type="EMBL" id="JPDN02000008">
    <property type="protein sequence ID" value="PON28115.1"/>
    <property type="molecule type" value="Genomic_DNA"/>
</dbReference>
<organism evidence="1 2">
    <name type="scientific">Trichoderma gamsii</name>
    <dbReference type="NCBI Taxonomy" id="398673"/>
    <lineage>
        <taxon>Eukaryota</taxon>
        <taxon>Fungi</taxon>
        <taxon>Dikarya</taxon>
        <taxon>Ascomycota</taxon>
        <taxon>Pezizomycotina</taxon>
        <taxon>Sordariomycetes</taxon>
        <taxon>Hypocreomycetidae</taxon>
        <taxon>Hypocreales</taxon>
        <taxon>Hypocreaceae</taxon>
        <taxon>Trichoderma</taxon>
    </lineage>
</organism>
<dbReference type="RefSeq" id="XP_024406143.1">
    <property type="nucleotide sequence ID" value="XM_024549165.1"/>
</dbReference>
<accession>A0A2P4ZV04</accession>
<dbReference type="Proteomes" id="UP000054821">
    <property type="component" value="Unassembled WGS sequence"/>
</dbReference>
<protein>
    <submittedName>
        <fullName evidence="1">Uncharacterized protein</fullName>
    </submittedName>
</protein>
<evidence type="ECO:0000313" key="2">
    <source>
        <dbReference type="Proteomes" id="UP000054821"/>
    </source>
</evidence>
<gene>
    <name evidence="1" type="ORF">TGAM01_v203252</name>
</gene>
<reference evidence="1 2" key="1">
    <citation type="journal article" date="2016" name="Genome Announc.">
        <title>Draft Whole-Genome Sequence of Trichoderma gamsii T6085, a Promising Biocontrol Agent of Fusarium Head Blight on Wheat.</title>
        <authorList>
            <person name="Baroncelli R."/>
            <person name="Zapparata A."/>
            <person name="Piaggeschi G."/>
            <person name="Sarrocco S."/>
            <person name="Vannacci G."/>
        </authorList>
    </citation>
    <scope>NUCLEOTIDE SEQUENCE [LARGE SCALE GENOMIC DNA]</scope>
    <source>
        <strain evidence="1 2">T6085</strain>
    </source>
</reference>
<evidence type="ECO:0000313" key="1">
    <source>
        <dbReference type="EMBL" id="PON28115.1"/>
    </source>
</evidence>
<dbReference type="AlphaFoldDB" id="A0A2P4ZV04"/>
<dbReference type="GeneID" id="36347444"/>
<keyword evidence="2" id="KW-1185">Reference proteome</keyword>
<proteinExistence type="predicted"/>